<keyword evidence="1" id="KW-1133">Transmembrane helix</keyword>
<organism evidence="2 3">
    <name type="scientific">Methylovorus glucosotrophus (strain SIP3-4)</name>
    <dbReference type="NCBI Taxonomy" id="582744"/>
    <lineage>
        <taxon>Bacteria</taxon>
        <taxon>Pseudomonadati</taxon>
        <taxon>Pseudomonadota</taxon>
        <taxon>Betaproteobacteria</taxon>
        <taxon>Nitrosomonadales</taxon>
        <taxon>Methylophilaceae</taxon>
        <taxon>Methylovorus</taxon>
    </lineage>
</organism>
<dbReference type="STRING" id="582744.Msip34_2208"/>
<dbReference type="KEGG" id="mei:Msip34_2208"/>
<keyword evidence="3" id="KW-1185">Reference proteome</keyword>
<dbReference type="Proteomes" id="UP000002743">
    <property type="component" value="Chromosome"/>
</dbReference>
<keyword evidence="1" id="KW-0472">Membrane</keyword>
<keyword evidence="1" id="KW-0812">Transmembrane</keyword>
<feature type="transmembrane region" description="Helical" evidence="1">
    <location>
        <begin position="83"/>
        <end position="103"/>
    </location>
</feature>
<accession>C6X7I5</accession>
<evidence type="ECO:0008006" key="4">
    <source>
        <dbReference type="Google" id="ProtNLM"/>
    </source>
</evidence>
<evidence type="ECO:0000256" key="1">
    <source>
        <dbReference type="SAM" id="Phobius"/>
    </source>
</evidence>
<dbReference type="RefSeq" id="WP_015830773.1">
    <property type="nucleotide sequence ID" value="NC_012969.1"/>
</dbReference>
<evidence type="ECO:0000313" key="3">
    <source>
        <dbReference type="Proteomes" id="UP000002743"/>
    </source>
</evidence>
<reference evidence="2 3" key="2">
    <citation type="journal article" date="2011" name="J. Bacteriol.">
        <title>Genomes of three methylotrophs from a single niche uncover genetic and metabolic divergence of Methylophilaceae.</title>
        <authorList>
            <person name="Lapidus A."/>
            <person name="Clum A."/>
            <person name="Labutti K."/>
            <person name="Kaluzhnaya M.G."/>
            <person name="Lim S."/>
            <person name="Beck D.A."/>
            <person name="Glavina Del Rio T."/>
            <person name="Nolan M."/>
            <person name="Mavromatis K."/>
            <person name="Huntemann M."/>
            <person name="Lucas S."/>
            <person name="Lidstrom M.E."/>
            <person name="Ivanova N."/>
            <person name="Chistoserdova L."/>
        </authorList>
    </citation>
    <scope>NUCLEOTIDE SEQUENCE [LARGE SCALE GENOMIC DNA]</scope>
    <source>
        <strain evidence="2 3">SIP3-4</strain>
    </source>
</reference>
<gene>
    <name evidence="2" type="ordered locus">Msip34_2208</name>
</gene>
<dbReference type="EMBL" id="CP001674">
    <property type="protein sequence ID" value="ACT51450.1"/>
    <property type="molecule type" value="Genomic_DNA"/>
</dbReference>
<proteinExistence type="predicted"/>
<dbReference type="OrthoDB" id="8536690at2"/>
<name>C6X7I5_METGS</name>
<dbReference type="eggNOG" id="ENOG5030XXG">
    <property type="taxonomic scope" value="Bacteria"/>
</dbReference>
<dbReference type="AlphaFoldDB" id="C6X7I5"/>
<evidence type="ECO:0000313" key="2">
    <source>
        <dbReference type="EMBL" id="ACT51450.1"/>
    </source>
</evidence>
<dbReference type="HOGENOM" id="CLU_1914616_0_0_4"/>
<reference evidence="3" key="1">
    <citation type="submission" date="2009-07" db="EMBL/GenBank/DDBJ databases">
        <title>Complete sequence of chromosome of Methylovorus sp. SIP3-4.</title>
        <authorList>
            <person name="Lucas S."/>
            <person name="Copeland A."/>
            <person name="Lapidus A."/>
            <person name="Glavina del Rio T."/>
            <person name="Tice H."/>
            <person name="Bruce D."/>
            <person name="Goodwin L."/>
            <person name="Pitluck S."/>
            <person name="Clum A."/>
            <person name="Larimer F."/>
            <person name="Land M."/>
            <person name="Hauser L."/>
            <person name="Kyrpides N."/>
            <person name="Mikhailova N."/>
            <person name="Kayluzhnaya M."/>
            <person name="Chistoserdova L."/>
        </authorList>
    </citation>
    <scope>NUCLEOTIDE SEQUENCE [LARGE SCALE GENOMIC DNA]</scope>
    <source>
        <strain evidence="3">SIP3-4</strain>
    </source>
</reference>
<protein>
    <recommendedName>
        <fullName evidence="4">DUF2946 domain-containing protein</fullName>
    </recommendedName>
</protein>
<sequence precursor="true">MLRRPFKSMSVVIVLWLALLQVFAPFIHGHLELNAEDQGHGLHMHAVDIDVPEMHSAADHVSMGHAALHTVTVEHGLKNDQDLLIQAPMMALVFLLLLALPAIQRLFPPVFGTHARRSQVYSPYLSRAPPVA</sequence>